<proteinExistence type="predicted"/>
<dbReference type="EMBL" id="BAOS01000013">
    <property type="protein sequence ID" value="GAX60688.1"/>
    <property type="molecule type" value="Genomic_DNA"/>
</dbReference>
<dbReference type="Pfam" id="PF07603">
    <property type="entry name" value="Lcl_C"/>
    <property type="match status" value="1"/>
</dbReference>
<evidence type="ECO:0000313" key="3">
    <source>
        <dbReference type="Proteomes" id="UP000218542"/>
    </source>
</evidence>
<evidence type="ECO:0000313" key="2">
    <source>
        <dbReference type="EMBL" id="GAX60688.1"/>
    </source>
</evidence>
<accession>A0A286TXS6</accession>
<gene>
    <name evidence="2" type="ORF">SCALIN_C13_0205</name>
</gene>
<dbReference type="Proteomes" id="UP000218542">
    <property type="component" value="Unassembled WGS sequence"/>
</dbReference>
<dbReference type="RefSeq" id="WP_096894079.1">
    <property type="nucleotide sequence ID" value="NZ_BAOS01000013.1"/>
</dbReference>
<dbReference type="OrthoDB" id="9793251at2"/>
<comment type="caution">
    <text evidence="2">The sequence shown here is derived from an EMBL/GenBank/DDBJ whole genome shotgun (WGS) entry which is preliminary data.</text>
</comment>
<organism evidence="2 3">
    <name type="scientific">Candidatus Scalindua japonica</name>
    <dbReference type="NCBI Taxonomy" id="1284222"/>
    <lineage>
        <taxon>Bacteria</taxon>
        <taxon>Pseudomonadati</taxon>
        <taxon>Planctomycetota</taxon>
        <taxon>Candidatus Brocadiia</taxon>
        <taxon>Candidatus Brocadiales</taxon>
        <taxon>Candidatus Scalinduaceae</taxon>
        <taxon>Candidatus Scalindua</taxon>
    </lineage>
</organism>
<sequence>MNTNMRQYFFIQTMAFLFISLLVPIIQSTAEETLPQIELRSSDMNLSVSQVQSMPNIAIRSKKSWGFYGHSTIQHAYEVRTIGDNKVVIDHTTGLMWHQSGSYDYMKRKEIKKWIRSLNRSGYAGHHDWRVPTVEEASSLLESSEKNGNLFIDDVFDKKQRWIWTSDSCSSGGMWRVYFDDGYVDWGDVGLLFVRPVRKTR</sequence>
<protein>
    <submittedName>
        <fullName evidence="2">Arylsulfatase A and related enzymes</fullName>
    </submittedName>
</protein>
<dbReference type="AlphaFoldDB" id="A0A286TXS6"/>
<evidence type="ECO:0000259" key="1">
    <source>
        <dbReference type="Pfam" id="PF07603"/>
    </source>
</evidence>
<name>A0A286TXS6_9BACT</name>
<feature type="domain" description="Lcl C-terminal" evidence="1">
    <location>
        <begin position="87"/>
        <end position="198"/>
    </location>
</feature>
<keyword evidence="3" id="KW-1185">Reference proteome</keyword>
<reference evidence="3" key="1">
    <citation type="journal article" date="2017" name="Environ. Microbiol. Rep.">
        <title>Genetic Diversity of Marine Anaerobic Ammonium-Oxidizing Bacteria as Revealed by Genomic and Proteomic Analyses of 'Candidatus Scalindua japonica'.</title>
        <authorList>
            <person name="Oshiki M."/>
            <person name="Mizuto K."/>
            <person name="Kimura Z."/>
            <person name="Kindaichi T."/>
            <person name="Satoh H."/>
            <person name="Okabe S."/>
        </authorList>
    </citation>
    <scope>NUCLEOTIDE SEQUENCE [LARGE SCALE GENOMIC DNA]</scope>
    <source>
        <strain evidence="3">husup-a2</strain>
    </source>
</reference>
<dbReference type="InterPro" id="IPR011460">
    <property type="entry name" value="Lcl_C"/>
</dbReference>